<dbReference type="EMBL" id="HG996469">
    <property type="protein sequence ID" value="CAG1841588.1"/>
    <property type="molecule type" value="Genomic_DNA"/>
</dbReference>
<reference evidence="2" key="2">
    <citation type="submission" date="2021-05" db="UniProtKB">
        <authorList>
            <consortium name="EnsemblPlants"/>
        </authorList>
    </citation>
    <scope>IDENTIFICATION</scope>
    <source>
        <strain evidence="2">subsp. malaccensis</strain>
    </source>
</reference>
<dbReference type="Gene3D" id="3.40.50.2000">
    <property type="entry name" value="Glycogen Phosphorylase B"/>
    <property type="match status" value="2"/>
</dbReference>
<dbReference type="InParanoid" id="A0A804IMI2"/>
<dbReference type="Gramene" id="Ma04_t08590.1">
    <property type="protein sequence ID" value="Ma04_p08590.1"/>
    <property type="gene ID" value="Ma04_g08590"/>
</dbReference>
<dbReference type="AlphaFoldDB" id="A0A804IMI2"/>
<organism evidence="2 3">
    <name type="scientific">Musa acuminata subsp. malaccensis</name>
    <name type="common">Wild banana</name>
    <name type="synonym">Musa malaccensis</name>
    <dbReference type="NCBI Taxonomy" id="214687"/>
    <lineage>
        <taxon>Eukaryota</taxon>
        <taxon>Viridiplantae</taxon>
        <taxon>Streptophyta</taxon>
        <taxon>Embryophyta</taxon>
        <taxon>Tracheophyta</taxon>
        <taxon>Spermatophyta</taxon>
        <taxon>Magnoliopsida</taxon>
        <taxon>Liliopsida</taxon>
        <taxon>Zingiberales</taxon>
        <taxon>Musaceae</taxon>
        <taxon>Musa</taxon>
    </lineage>
</organism>
<sequence>MVHLASKLSPLFIVAIGDNKLDFPDVGLAKLTLPHPLYRSHHPPPFPVDHLLQVLNEIRFFHDYAHHVAASDSTGEMLRDVYQIPSGRVHVILNGVDEDKFAPDVRLGAAFRKEIGLRGGAALVMGVAGRLVKDNGHPLLFEAFSRLVPRHPDVYLVVEGSGPRAQRYADLGANVVALGPVPPSKPKAFYKSLDVFLNPTLRPQGLDLTLMEAMQCGKPVATTRFPSIKGTILVDEELGYTFSPNVEAVSEVLAQRGTACREFAKSMFVATKMALAYERLFLCMKNETHCTYPSAFDESPLL</sequence>
<gene>
    <name evidence="1" type="ORF">GSMUA_113830.1</name>
</gene>
<name>A0A804IMI2_MUSAM</name>
<dbReference type="PANTHER" id="PTHR46686">
    <property type="entry name" value="GLYCOSYLTRANSFERASE"/>
    <property type="match status" value="1"/>
</dbReference>
<dbReference type="SUPFAM" id="SSF53756">
    <property type="entry name" value="UDP-Glycosyltransferase/glycogen phosphorylase"/>
    <property type="match status" value="1"/>
</dbReference>
<dbReference type="Proteomes" id="UP000012960">
    <property type="component" value="Unplaced"/>
</dbReference>
<evidence type="ECO:0000313" key="1">
    <source>
        <dbReference type="EMBL" id="CAG1841588.1"/>
    </source>
</evidence>
<evidence type="ECO:0000313" key="3">
    <source>
        <dbReference type="Proteomes" id="UP000012960"/>
    </source>
</evidence>
<dbReference type="Pfam" id="PF13692">
    <property type="entry name" value="Glyco_trans_1_4"/>
    <property type="match status" value="1"/>
</dbReference>
<proteinExistence type="predicted"/>
<keyword evidence="3" id="KW-1185">Reference proteome</keyword>
<dbReference type="OMA" id="MACAYER"/>
<evidence type="ECO:0000313" key="2">
    <source>
        <dbReference type="EnsemblPlants" id="Ma04_p08590.1"/>
    </source>
</evidence>
<accession>A0A804IMI2</accession>
<reference evidence="1" key="1">
    <citation type="submission" date="2021-03" db="EMBL/GenBank/DDBJ databases">
        <authorList>
            <consortium name="Genoscope - CEA"/>
            <person name="William W."/>
        </authorList>
    </citation>
    <scope>NUCLEOTIDE SEQUENCE</scope>
    <source>
        <strain evidence="1">Doubled-haploid Pahang</strain>
    </source>
</reference>
<protein>
    <submittedName>
        <fullName evidence="1">(wild Malaysian banana) hypothetical protein</fullName>
    </submittedName>
</protein>
<dbReference type="PANTHER" id="PTHR46686:SF5">
    <property type="entry name" value="GLYCOSYLTRANSFERASE"/>
    <property type="match status" value="1"/>
</dbReference>
<dbReference type="CDD" id="cd03801">
    <property type="entry name" value="GT4_PimA-like"/>
    <property type="match status" value="1"/>
</dbReference>
<dbReference type="EnsemblPlants" id="Ma04_t08590.1">
    <property type="protein sequence ID" value="Ma04_p08590.1"/>
    <property type="gene ID" value="Ma04_g08590"/>
</dbReference>